<protein>
    <submittedName>
        <fullName evidence="3">Uncharacterized protein</fullName>
    </submittedName>
</protein>
<organism evidence="3 4">
    <name type="scientific">Cadophora malorum</name>
    <dbReference type="NCBI Taxonomy" id="108018"/>
    <lineage>
        <taxon>Eukaryota</taxon>
        <taxon>Fungi</taxon>
        <taxon>Dikarya</taxon>
        <taxon>Ascomycota</taxon>
        <taxon>Pezizomycotina</taxon>
        <taxon>Leotiomycetes</taxon>
        <taxon>Helotiales</taxon>
        <taxon>Ploettnerulaceae</taxon>
        <taxon>Cadophora</taxon>
    </lineage>
</organism>
<reference evidence="3" key="1">
    <citation type="submission" date="2021-02" db="EMBL/GenBank/DDBJ databases">
        <title>Genome sequence Cadophora malorum strain M34.</title>
        <authorList>
            <person name="Stefanovic E."/>
            <person name="Vu D."/>
            <person name="Scully C."/>
            <person name="Dijksterhuis J."/>
            <person name="Roader J."/>
            <person name="Houbraken J."/>
        </authorList>
    </citation>
    <scope>NUCLEOTIDE SEQUENCE</scope>
    <source>
        <strain evidence="3">M34</strain>
    </source>
</reference>
<accession>A0A8H7T4C9</accession>
<evidence type="ECO:0000256" key="2">
    <source>
        <dbReference type="SAM" id="SignalP"/>
    </source>
</evidence>
<keyword evidence="2" id="KW-0732">Signal</keyword>
<evidence type="ECO:0000256" key="1">
    <source>
        <dbReference type="SAM" id="MobiDB-lite"/>
    </source>
</evidence>
<sequence length="252" mass="28693">MPACWLWKAILRLLLVIDVFTRESVFTSALMTAALKGPMHLTQALHVPQQKLPERHQMRRTHSFNDFGQHQIGRHCIQQQFTGHGHNLLGGAQKYNGSTEGQGLHYPIMYRAPSLPAHAPYHVMGQDNADVATLNTISAPIQTAHTPHELERRDVLQSSRSSYSSASRANPVSQAPFYINHPAAQPAMFARQNSSPNEQRMVQYQQQMLQCLMQHHDPPKLISQAQSYEQYYLAQLQERPWYDNTGPPEFPH</sequence>
<name>A0A8H7T4C9_9HELO</name>
<feature type="region of interest" description="Disordered" evidence="1">
    <location>
        <begin position="142"/>
        <end position="170"/>
    </location>
</feature>
<dbReference type="EMBL" id="JAFJYH010000355">
    <property type="protein sequence ID" value="KAG4412771.1"/>
    <property type="molecule type" value="Genomic_DNA"/>
</dbReference>
<feature type="signal peptide" evidence="2">
    <location>
        <begin position="1"/>
        <end position="21"/>
    </location>
</feature>
<feature type="compositionally biased region" description="Low complexity" evidence="1">
    <location>
        <begin position="158"/>
        <end position="169"/>
    </location>
</feature>
<evidence type="ECO:0000313" key="4">
    <source>
        <dbReference type="Proteomes" id="UP000664132"/>
    </source>
</evidence>
<dbReference type="AlphaFoldDB" id="A0A8H7T4C9"/>
<comment type="caution">
    <text evidence="3">The sequence shown here is derived from an EMBL/GenBank/DDBJ whole genome shotgun (WGS) entry which is preliminary data.</text>
</comment>
<feature type="compositionally biased region" description="Basic and acidic residues" evidence="1">
    <location>
        <begin position="146"/>
        <end position="155"/>
    </location>
</feature>
<evidence type="ECO:0000313" key="3">
    <source>
        <dbReference type="EMBL" id="KAG4412771.1"/>
    </source>
</evidence>
<keyword evidence="4" id="KW-1185">Reference proteome</keyword>
<proteinExistence type="predicted"/>
<feature type="chain" id="PRO_5034112865" evidence="2">
    <location>
        <begin position="22"/>
        <end position="252"/>
    </location>
</feature>
<dbReference type="Proteomes" id="UP000664132">
    <property type="component" value="Unassembled WGS sequence"/>
</dbReference>
<gene>
    <name evidence="3" type="ORF">IFR04_014086</name>
</gene>